<name>A0A3B0SCK0_9ZZZZ</name>
<gene>
    <name evidence="2" type="ORF">MNBD_ACTINO02-1964</name>
</gene>
<dbReference type="EMBL" id="UOEK01000270">
    <property type="protein sequence ID" value="VAW03825.1"/>
    <property type="molecule type" value="Genomic_DNA"/>
</dbReference>
<evidence type="ECO:0000313" key="2">
    <source>
        <dbReference type="EMBL" id="VAW03825.1"/>
    </source>
</evidence>
<dbReference type="AlphaFoldDB" id="A0A3B0SCK0"/>
<keyword evidence="1" id="KW-0472">Membrane</keyword>
<feature type="non-terminal residue" evidence="2">
    <location>
        <position position="1"/>
    </location>
</feature>
<reference evidence="2" key="1">
    <citation type="submission" date="2018-06" db="EMBL/GenBank/DDBJ databases">
        <authorList>
            <person name="Zhirakovskaya E."/>
        </authorList>
    </citation>
    <scope>NUCLEOTIDE SEQUENCE</scope>
</reference>
<keyword evidence="1" id="KW-0812">Transmembrane</keyword>
<feature type="transmembrane region" description="Helical" evidence="1">
    <location>
        <begin position="36"/>
        <end position="61"/>
    </location>
</feature>
<accession>A0A3B0SCK0</accession>
<organism evidence="2">
    <name type="scientific">hydrothermal vent metagenome</name>
    <dbReference type="NCBI Taxonomy" id="652676"/>
    <lineage>
        <taxon>unclassified sequences</taxon>
        <taxon>metagenomes</taxon>
        <taxon>ecological metagenomes</taxon>
    </lineage>
</organism>
<proteinExistence type="predicted"/>
<keyword evidence="1" id="KW-1133">Transmembrane helix</keyword>
<protein>
    <submittedName>
        <fullName evidence="2">Uncharacterized protein</fullName>
    </submittedName>
</protein>
<evidence type="ECO:0000256" key="1">
    <source>
        <dbReference type="SAM" id="Phobius"/>
    </source>
</evidence>
<sequence>GLLAAPLGWLLMKVSVSTSGWTTIGPFGTVPSGFTTVPWGVIAIVVLVMPVAVGAVTALVVKSSSTMPSRQAL</sequence>